<keyword evidence="2" id="KW-1185">Reference proteome</keyword>
<dbReference type="OrthoDB" id="291579at2759"/>
<evidence type="ECO:0000313" key="2">
    <source>
        <dbReference type="Proteomes" id="UP000683925"/>
    </source>
</evidence>
<comment type="caution">
    <text evidence="1">The sequence shown here is derived from an EMBL/GenBank/DDBJ whole genome shotgun (WGS) entry which is preliminary data.</text>
</comment>
<gene>
    <name evidence="1" type="ORF">POCTA_138.1.T0800221</name>
</gene>
<dbReference type="EMBL" id="CAJJDP010000079">
    <property type="protein sequence ID" value="CAD8183242.1"/>
    <property type="molecule type" value="Genomic_DNA"/>
</dbReference>
<dbReference type="Proteomes" id="UP000683925">
    <property type="component" value="Unassembled WGS sequence"/>
</dbReference>
<sequence length="316" mass="36955">MKFDQFQASTPINGEETDSLKGKEVSLIVFPKRFLNPMSTFRMKGDFHLFADAQYIKQHDMLKIGISCQNSYKKISRIIVDQSAGMIKLCYTQLDFSETPWEYVTKRLQSMGDVQMNLLSEYIKQYYEQLNSGLLQENKDFIPQENYRSFGSIQYKYLKGLNQFFITAQIYDIKLIQDLGYSIQYFVDSCMKIGIPEISLQPGCTNVDYYKNVMEFAKPLTKPTEKQDFYLYSPLYPQGVKCDVTFQVTKDRLDVEGDALINFNFYLNYNPSLRNNQALLPQKKLKSQNCIAHYYELMDHQYMRCGIKKAKLNSMV</sequence>
<reference evidence="1" key="1">
    <citation type="submission" date="2021-01" db="EMBL/GenBank/DDBJ databases">
        <authorList>
            <consortium name="Genoscope - CEA"/>
            <person name="William W."/>
        </authorList>
    </citation>
    <scope>NUCLEOTIDE SEQUENCE</scope>
</reference>
<proteinExistence type="predicted"/>
<protein>
    <submittedName>
        <fullName evidence="1">Uncharacterized protein</fullName>
    </submittedName>
</protein>
<organism evidence="1 2">
    <name type="scientific">Paramecium octaurelia</name>
    <dbReference type="NCBI Taxonomy" id="43137"/>
    <lineage>
        <taxon>Eukaryota</taxon>
        <taxon>Sar</taxon>
        <taxon>Alveolata</taxon>
        <taxon>Ciliophora</taxon>
        <taxon>Intramacronucleata</taxon>
        <taxon>Oligohymenophorea</taxon>
        <taxon>Peniculida</taxon>
        <taxon>Parameciidae</taxon>
        <taxon>Paramecium</taxon>
    </lineage>
</organism>
<dbReference type="OMA" id="MSTFRMK"/>
<evidence type="ECO:0000313" key="1">
    <source>
        <dbReference type="EMBL" id="CAD8183242.1"/>
    </source>
</evidence>
<name>A0A8S1W4I1_PAROT</name>
<dbReference type="AlphaFoldDB" id="A0A8S1W4I1"/>
<accession>A0A8S1W4I1</accession>